<dbReference type="PANTHER" id="PTHR44229:SF4">
    <property type="entry name" value="15-HYDROXYPROSTAGLANDIN DEHYDROGENASE [NAD(+)]"/>
    <property type="match status" value="1"/>
</dbReference>
<keyword evidence="2" id="KW-0521">NADP</keyword>
<dbReference type="GO" id="GO:0005737">
    <property type="term" value="C:cytoplasm"/>
    <property type="evidence" value="ECO:0007669"/>
    <property type="project" value="TreeGrafter"/>
</dbReference>
<evidence type="ECO:0000313" key="4">
    <source>
        <dbReference type="EMBL" id="KAF2093838.1"/>
    </source>
</evidence>
<keyword evidence="5" id="KW-1185">Reference proteome</keyword>
<dbReference type="GO" id="GO:0016616">
    <property type="term" value="F:oxidoreductase activity, acting on the CH-OH group of donors, NAD or NADP as acceptor"/>
    <property type="evidence" value="ECO:0007669"/>
    <property type="project" value="TreeGrafter"/>
</dbReference>
<dbReference type="EMBL" id="ML978136">
    <property type="protein sequence ID" value="KAF2093838.1"/>
    <property type="molecule type" value="Genomic_DNA"/>
</dbReference>
<dbReference type="OrthoDB" id="37659at2759"/>
<dbReference type="PANTHER" id="PTHR44229">
    <property type="entry name" value="15-HYDROXYPROSTAGLANDIN DEHYDROGENASE [NAD(+)]"/>
    <property type="match status" value="1"/>
</dbReference>
<gene>
    <name evidence="4" type="ORF">NA57DRAFT_61058</name>
</gene>
<evidence type="ECO:0000313" key="5">
    <source>
        <dbReference type="Proteomes" id="UP000799772"/>
    </source>
</evidence>
<comment type="caution">
    <text evidence="4">The sequence shown here is derived from an EMBL/GenBank/DDBJ whole genome shotgun (WGS) entry which is preliminary data.</text>
</comment>
<evidence type="ECO:0000256" key="1">
    <source>
        <dbReference type="ARBA" id="ARBA00006484"/>
    </source>
</evidence>
<organism evidence="4 5">
    <name type="scientific">Rhizodiscina lignyota</name>
    <dbReference type="NCBI Taxonomy" id="1504668"/>
    <lineage>
        <taxon>Eukaryota</taxon>
        <taxon>Fungi</taxon>
        <taxon>Dikarya</taxon>
        <taxon>Ascomycota</taxon>
        <taxon>Pezizomycotina</taxon>
        <taxon>Dothideomycetes</taxon>
        <taxon>Pleosporomycetidae</taxon>
        <taxon>Aulographales</taxon>
        <taxon>Rhizodiscinaceae</taxon>
        <taxon>Rhizodiscina</taxon>
    </lineage>
</organism>
<comment type="similarity">
    <text evidence="1">Belongs to the short-chain dehydrogenases/reductases (SDR) family.</text>
</comment>
<dbReference type="Pfam" id="PF00106">
    <property type="entry name" value="adh_short"/>
    <property type="match status" value="1"/>
</dbReference>
<dbReference type="InterPro" id="IPR002347">
    <property type="entry name" value="SDR_fam"/>
</dbReference>
<dbReference type="SUPFAM" id="SSF51735">
    <property type="entry name" value="NAD(P)-binding Rossmann-fold domains"/>
    <property type="match status" value="1"/>
</dbReference>
<proteinExistence type="inferred from homology"/>
<dbReference type="PROSITE" id="PS00061">
    <property type="entry name" value="ADH_SHORT"/>
    <property type="match status" value="1"/>
</dbReference>
<evidence type="ECO:0000256" key="3">
    <source>
        <dbReference type="ARBA" id="ARBA00023002"/>
    </source>
</evidence>
<sequence>MPPVALITGGASGMGLAVAQALGKRGNWHIHLLDLNTDAGAKAESSIGKNAHFHKVDCTNYDSLAQTFDKIFKAEGQLDFVFANAGIVERRSFYDTADEQDPPPAPFTLTLDVNLTSVVWQTYLANHYMKKNPKGVDSIIVQTASCGGLYPSPFSPVYSASKFGVVGLMRSIAKYYFLHDGIRVNCICPGTVRTNLLDAQGWANFPEEYFTPVEKIVESVLMLVDGKDMTDAYGTKVEAGKGYGLAVEVNGKNHYFRKQHDYCDKQMESVMVATDVERQIGGALKS</sequence>
<dbReference type="InterPro" id="IPR020904">
    <property type="entry name" value="Sc_DH/Rdtase_CS"/>
</dbReference>
<dbReference type="PRINTS" id="PR00081">
    <property type="entry name" value="GDHRDH"/>
</dbReference>
<dbReference type="AlphaFoldDB" id="A0A9P4M1Q5"/>
<dbReference type="CDD" id="cd05323">
    <property type="entry name" value="ADH_SDR_c_like"/>
    <property type="match status" value="1"/>
</dbReference>
<name>A0A9P4M1Q5_9PEZI</name>
<dbReference type="Gene3D" id="3.40.50.720">
    <property type="entry name" value="NAD(P)-binding Rossmann-like Domain"/>
    <property type="match status" value="1"/>
</dbReference>
<accession>A0A9P4M1Q5</accession>
<evidence type="ECO:0000256" key="2">
    <source>
        <dbReference type="ARBA" id="ARBA00022857"/>
    </source>
</evidence>
<dbReference type="InterPro" id="IPR036291">
    <property type="entry name" value="NAD(P)-bd_dom_sf"/>
</dbReference>
<reference evidence="4" key="1">
    <citation type="journal article" date="2020" name="Stud. Mycol.">
        <title>101 Dothideomycetes genomes: a test case for predicting lifestyles and emergence of pathogens.</title>
        <authorList>
            <person name="Haridas S."/>
            <person name="Albert R."/>
            <person name="Binder M."/>
            <person name="Bloem J."/>
            <person name="Labutti K."/>
            <person name="Salamov A."/>
            <person name="Andreopoulos B."/>
            <person name="Baker S."/>
            <person name="Barry K."/>
            <person name="Bills G."/>
            <person name="Bluhm B."/>
            <person name="Cannon C."/>
            <person name="Castanera R."/>
            <person name="Culley D."/>
            <person name="Daum C."/>
            <person name="Ezra D."/>
            <person name="Gonzalez J."/>
            <person name="Henrissat B."/>
            <person name="Kuo A."/>
            <person name="Liang C."/>
            <person name="Lipzen A."/>
            <person name="Lutzoni F."/>
            <person name="Magnuson J."/>
            <person name="Mondo S."/>
            <person name="Nolan M."/>
            <person name="Ohm R."/>
            <person name="Pangilinan J."/>
            <person name="Park H.-J."/>
            <person name="Ramirez L."/>
            <person name="Alfaro M."/>
            <person name="Sun H."/>
            <person name="Tritt A."/>
            <person name="Yoshinaga Y."/>
            <person name="Zwiers L.-H."/>
            <person name="Turgeon B."/>
            <person name="Goodwin S."/>
            <person name="Spatafora J."/>
            <person name="Crous P."/>
            <person name="Grigoriev I."/>
        </authorList>
    </citation>
    <scope>NUCLEOTIDE SEQUENCE</scope>
    <source>
        <strain evidence="4">CBS 133067</strain>
    </source>
</reference>
<protein>
    <submittedName>
        <fullName evidence="4">NAD(P)-binding protein</fullName>
    </submittedName>
</protein>
<keyword evidence="3" id="KW-0560">Oxidoreductase</keyword>
<dbReference type="Proteomes" id="UP000799772">
    <property type="component" value="Unassembled WGS sequence"/>
</dbReference>